<dbReference type="InterPro" id="IPR059000">
    <property type="entry name" value="ATPase_P-type_domA"/>
</dbReference>
<evidence type="ECO:0000256" key="7">
    <source>
        <dbReference type="ARBA" id="ARBA00023136"/>
    </source>
</evidence>
<dbReference type="InterPro" id="IPR051014">
    <property type="entry name" value="Cation_Transport_ATPase_IB"/>
</dbReference>
<dbReference type="FunFam" id="2.70.150.10:FF:000002">
    <property type="entry name" value="Copper-transporting ATPase 1, putative"/>
    <property type="match status" value="1"/>
</dbReference>
<dbReference type="InterPro" id="IPR008250">
    <property type="entry name" value="ATPase_P-typ_transduc_dom_A_sf"/>
</dbReference>
<keyword evidence="14" id="KW-1185">Reference proteome</keyword>
<feature type="transmembrane region" description="Helical" evidence="10">
    <location>
        <begin position="765"/>
        <end position="785"/>
    </location>
</feature>
<evidence type="ECO:0000259" key="12">
    <source>
        <dbReference type="Pfam" id="PF00122"/>
    </source>
</evidence>
<feature type="domain" description="P-type ATPase A" evidence="12">
    <location>
        <begin position="309"/>
        <end position="410"/>
    </location>
</feature>
<dbReference type="NCBIfam" id="TIGR01512">
    <property type="entry name" value="ATPase-IB2_Cd"/>
    <property type="match status" value="1"/>
</dbReference>
<evidence type="ECO:0000313" key="14">
    <source>
        <dbReference type="Proteomes" id="UP000076848"/>
    </source>
</evidence>
<dbReference type="GO" id="GO:0005886">
    <property type="term" value="C:plasma membrane"/>
    <property type="evidence" value="ECO:0007669"/>
    <property type="project" value="UniProtKB-SubCell"/>
</dbReference>
<evidence type="ECO:0000256" key="2">
    <source>
        <dbReference type="ARBA" id="ARBA00006024"/>
    </source>
</evidence>
<dbReference type="SUPFAM" id="SSF56784">
    <property type="entry name" value="HAD-like"/>
    <property type="match status" value="1"/>
</dbReference>
<evidence type="ECO:0000256" key="11">
    <source>
        <dbReference type="SAM" id="MobiDB-lite"/>
    </source>
</evidence>
<dbReference type="SUPFAM" id="SSF81665">
    <property type="entry name" value="Calcium ATPase, transmembrane domain M"/>
    <property type="match status" value="1"/>
</dbReference>
<dbReference type="Gene3D" id="3.30.70.100">
    <property type="match status" value="1"/>
</dbReference>
<dbReference type="SUPFAM" id="SSF81653">
    <property type="entry name" value="Calcium ATPase, transduction domain A"/>
    <property type="match status" value="1"/>
</dbReference>
<evidence type="ECO:0000256" key="4">
    <source>
        <dbReference type="ARBA" id="ARBA00022723"/>
    </source>
</evidence>
<feature type="region of interest" description="Disordered" evidence="11">
    <location>
        <begin position="1"/>
        <end position="119"/>
    </location>
</feature>
<dbReference type="PRINTS" id="PR00941">
    <property type="entry name" value="CDATPASE"/>
</dbReference>
<dbReference type="STRING" id="288768.SAMEA3906486_03522"/>
<feature type="transmembrane region" description="Helical" evidence="10">
    <location>
        <begin position="220"/>
        <end position="244"/>
    </location>
</feature>
<protein>
    <recommendedName>
        <fullName evidence="8">P-type Zn(2+) transporter</fullName>
        <ecNumber evidence="8">7.2.2.12</ecNumber>
    </recommendedName>
</protein>
<dbReference type="EC" id="7.2.2.12" evidence="8"/>
<evidence type="ECO:0000256" key="9">
    <source>
        <dbReference type="ARBA" id="ARBA00047308"/>
    </source>
</evidence>
<feature type="compositionally biased region" description="Polar residues" evidence="11">
    <location>
        <begin position="1"/>
        <end position="18"/>
    </location>
</feature>
<dbReference type="PROSITE" id="PS00154">
    <property type="entry name" value="ATPASE_E1_E2"/>
    <property type="match status" value="1"/>
</dbReference>
<dbReference type="InterPro" id="IPR027256">
    <property type="entry name" value="P-typ_ATPase_IB"/>
</dbReference>
<dbReference type="Pfam" id="PF00122">
    <property type="entry name" value="E1-E2_ATPase"/>
    <property type="match status" value="1"/>
</dbReference>
<keyword evidence="4 10" id="KW-0479">Metal-binding</keyword>
<sequence length="851" mass="88786">MSRHTPTSEDTLSSSASPGTGHDACRGGQAQAGPRIIKRLNTEHAASRNRRHDEADKRIAHGQDAEHSRQRPGQPEGHAHAAKAEDHSCCGRAHACGDDAASPASRPASPTLQAGPGQRVARLRIGQMDCPTEETLIRRKLGNLPEVHALDFNLMQRILTVVHAEGALDKVTAAIRSLDMTPEPLRDDAAATTAPPAPGRGWRMLAAAGVLAAAAEAAHFAALPLAVTAVLAVLSILACGISTYRKGWIAVRNRNLNINALMSIAVTGAVLIGQWPEAAMVMFLFNVAELIEARALDRARNAVRGLMDLAPQTATARQPDGGWAEIPAARLQSGDVVRVRPGERIAADGEVSEGRSAVDQSPITGESLPVDKGPGDPVYAGTVNASGSFEYRVTAAAGNTTLDRIIHAVEQAQGARAPTQRFIDRFSRIYTPAVVGLAVLVAVVPPLLLDHAWLASIYQALALLIIACPCALVISTPVSVVSGLTAAARRGILIKGGVYLEEGRKLAWLALDKTGTLTRGAPEQTDLVTLRTASAAGTPALRAAVSLASRSDHPVSRALAQAADAPHPLQVEDFTALPGRGVSGRIGAETFHLGNRRLLRELGADHADVQARIDALESQGKTTVALACGGQVLLLAAVADTLRPGSADAIADLHRLGVRTLMLSGDNARSARAVADEAGIDEARGELLPEDKLAAIEGKLNPAGAVGMVGDGINDAPALARADIGFAMGAAGTGTAIETADVALMDDDLRKIGTFVRLSRATHRVLMQNIALALGIKALFLLLALTGQATLWMAVFADVGAALLVVANGLRLLRAGGPRAAPRPKDPQRRPRAAATRHGTDAGSENSFPAK</sequence>
<feature type="transmembrane region" description="Helical" evidence="10">
    <location>
        <begin position="460"/>
        <end position="487"/>
    </location>
</feature>
<dbReference type="InterPro" id="IPR044492">
    <property type="entry name" value="P_typ_ATPase_HD_dom"/>
</dbReference>
<dbReference type="InterPro" id="IPR018303">
    <property type="entry name" value="ATPase_P-typ_P_site"/>
</dbReference>
<feature type="transmembrane region" description="Helical" evidence="10">
    <location>
        <begin position="429"/>
        <end position="448"/>
    </location>
</feature>
<dbReference type="NCBIfam" id="TIGR01494">
    <property type="entry name" value="ATPase_P-type"/>
    <property type="match status" value="1"/>
</dbReference>
<feature type="transmembrane region" description="Helical" evidence="10">
    <location>
        <begin position="791"/>
        <end position="813"/>
    </location>
</feature>
<dbReference type="InterPro" id="IPR036412">
    <property type="entry name" value="HAD-like_sf"/>
</dbReference>
<dbReference type="GO" id="GO:0016887">
    <property type="term" value="F:ATP hydrolysis activity"/>
    <property type="evidence" value="ECO:0007669"/>
    <property type="project" value="InterPro"/>
</dbReference>
<evidence type="ECO:0000256" key="5">
    <source>
        <dbReference type="ARBA" id="ARBA00022967"/>
    </source>
</evidence>
<dbReference type="NCBIfam" id="TIGR01525">
    <property type="entry name" value="ATPase-IB_hvy"/>
    <property type="match status" value="1"/>
</dbReference>
<keyword evidence="13" id="KW-0378">Hydrolase</keyword>
<dbReference type="Gene3D" id="3.40.1110.10">
    <property type="entry name" value="Calcium-transporting ATPase, cytoplasmic domain N"/>
    <property type="match status" value="1"/>
</dbReference>
<evidence type="ECO:0000256" key="10">
    <source>
        <dbReference type="RuleBase" id="RU362081"/>
    </source>
</evidence>
<dbReference type="SFLD" id="SFLDS00003">
    <property type="entry name" value="Haloacid_Dehalogenase"/>
    <property type="match status" value="1"/>
</dbReference>
<evidence type="ECO:0000256" key="3">
    <source>
        <dbReference type="ARBA" id="ARBA00022692"/>
    </source>
</evidence>
<dbReference type="InterPro" id="IPR036163">
    <property type="entry name" value="HMA_dom_sf"/>
</dbReference>
<feature type="compositionally biased region" description="Basic and acidic residues" evidence="11">
    <location>
        <begin position="40"/>
        <end position="69"/>
    </location>
</feature>
<name>A0A157SLV5_9BORD</name>
<dbReference type="SUPFAM" id="SSF55008">
    <property type="entry name" value="HMA, heavy metal-associated domain"/>
    <property type="match status" value="1"/>
</dbReference>
<dbReference type="SFLD" id="SFLDF00027">
    <property type="entry name" value="p-type_atpase"/>
    <property type="match status" value="1"/>
</dbReference>
<evidence type="ECO:0000256" key="1">
    <source>
        <dbReference type="ARBA" id="ARBA00004370"/>
    </source>
</evidence>
<dbReference type="Pfam" id="PF00702">
    <property type="entry name" value="Hydrolase"/>
    <property type="match status" value="1"/>
</dbReference>
<evidence type="ECO:0000256" key="8">
    <source>
        <dbReference type="ARBA" id="ARBA00039097"/>
    </source>
</evidence>
<evidence type="ECO:0000313" key="13">
    <source>
        <dbReference type="EMBL" id="SAI71417.1"/>
    </source>
</evidence>
<reference evidence="13 14" key="1">
    <citation type="submission" date="2016-04" db="EMBL/GenBank/DDBJ databases">
        <authorList>
            <consortium name="Pathogen Informatics"/>
        </authorList>
    </citation>
    <scope>NUCLEOTIDE SEQUENCE [LARGE SCALE GENOMIC DNA]</scope>
    <source>
        <strain evidence="13 14">H050680373</strain>
    </source>
</reference>
<keyword evidence="6 10" id="KW-1133">Transmembrane helix</keyword>
<dbReference type="Gene3D" id="2.70.150.10">
    <property type="entry name" value="Calcium-transporting ATPase, cytoplasmic transduction domain A"/>
    <property type="match status" value="1"/>
</dbReference>
<proteinExistence type="inferred from homology"/>
<dbReference type="AlphaFoldDB" id="A0A157SLV5"/>
<dbReference type="InterPro" id="IPR001757">
    <property type="entry name" value="P_typ_ATPase"/>
</dbReference>
<evidence type="ECO:0000256" key="6">
    <source>
        <dbReference type="ARBA" id="ARBA00022989"/>
    </source>
</evidence>
<dbReference type="PANTHER" id="PTHR48085:SF5">
    <property type="entry name" value="CADMIUM_ZINC-TRANSPORTING ATPASE HMA4-RELATED"/>
    <property type="match status" value="1"/>
</dbReference>
<keyword evidence="10" id="KW-1003">Cell membrane</keyword>
<accession>A0A157SLV5</accession>
<keyword evidence="7 10" id="KW-0472">Membrane</keyword>
<feature type="compositionally biased region" description="Low complexity" evidence="11">
    <location>
        <begin position="100"/>
        <end position="110"/>
    </location>
</feature>
<keyword evidence="10" id="KW-0067">ATP-binding</keyword>
<dbReference type="GO" id="GO:0046872">
    <property type="term" value="F:metal ion binding"/>
    <property type="evidence" value="ECO:0007669"/>
    <property type="project" value="UniProtKB-KW"/>
</dbReference>
<keyword evidence="5" id="KW-1278">Translocase</keyword>
<dbReference type="GO" id="GO:0015086">
    <property type="term" value="F:cadmium ion transmembrane transporter activity"/>
    <property type="evidence" value="ECO:0007669"/>
    <property type="project" value="TreeGrafter"/>
</dbReference>
<dbReference type="PRINTS" id="PR00119">
    <property type="entry name" value="CATATPASE"/>
</dbReference>
<dbReference type="GO" id="GO:0016463">
    <property type="term" value="F:P-type zinc transporter activity"/>
    <property type="evidence" value="ECO:0007669"/>
    <property type="project" value="UniProtKB-EC"/>
</dbReference>
<dbReference type="InterPro" id="IPR023214">
    <property type="entry name" value="HAD_sf"/>
</dbReference>
<dbReference type="Proteomes" id="UP000076848">
    <property type="component" value="Unassembled WGS sequence"/>
</dbReference>
<dbReference type="EMBL" id="FKIF01000007">
    <property type="protein sequence ID" value="SAI71417.1"/>
    <property type="molecule type" value="Genomic_DNA"/>
</dbReference>
<dbReference type="InterPro" id="IPR023298">
    <property type="entry name" value="ATPase_P-typ_TM_dom_sf"/>
</dbReference>
<dbReference type="Gene3D" id="3.40.50.1000">
    <property type="entry name" value="HAD superfamily/HAD-like"/>
    <property type="match status" value="1"/>
</dbReference>
<organism evidence="13 14">
    <name type="scientific">Bordetella ansorpii</name>
    <dbReference type="NCBI Taxonomy" id="288768"/>
    <lineage>
        <taxon>Bacteria</taxon>
        <taxon>Pseudomonadati</taxon>
        <taxon>Pseudomonadota</taxon>
        <taxon>Betaproteobacteria</taxon>
        <taxon>Burkholderiales</taxon>
        <taxon>Alcaligenaceae</taxon>
        <taxon>Bordetella</taxon>
    </lineage>
</organism>
<comment type="catalytic activity">
    <reaction evidence="9">
        <text>Zn(2+)(in) + ATP + H2O = Zn(2+)(out) + ADP + phosphate + H(+)</text>
        <dbReference type="Rhea" id="RHEA:20621"/>
        <dbReference type="ChEBI" id="CHEBI:15377"/>
        <dbReference type="ChEBI" id="CHEBI:15378"/>
        <dbReference type="ChEBI" id="CHEBI:29105"/>
        <dbReference type="ChEBI" id="CHEBI:30616"/>
        <dbReference type="ChEBI" id="CHEBI:43474"/>
        <dbReference type="ChEBI" id="CHEBI:456216"/>
        <dbReference type="EC" id="7.2.2.12"/>
    </reaction>
</comment>
<dbReference type="PANTHER" id="PTHR48085">
    <property type="entry name" value="CADMIUM/ZINC-TRANSPORTING ATPASE HMA2-RELATED"/>
    <property type="match status" value="1"/>
</dbReference>
<dbReference type="SFLD" id="SFLDG00002">
    <property type="entry name" value="C1.7:_P-type_atpase_like"/>
    <property type="match status" value="1"/>
</dbReference>
<dbReference type="InterPro" id="IPR023299">
    <property type="entry name" value="ATPase_P-typ_cyto_dom_N"/>
</dbReference>
<dbReference type="GO" id="GO:0005524">
    <property type="term" value="F:ATP binding"/>
    <property type="evidence" value="ECO:0007669"/>
    <property type="project" value="UniProtKB-UniRule"/>
</dbReference>
<comment type="subcellular location">
    <subcellularLocation>
        <location evidence="10">Cell membrane</location>
    </subcellularLocation>
    <subcellularLocation>
        <location evidence="1">Membrane</location>
    </subcellularLocation>
</comment>
<comment type="similarity">
    <text evidence="2 10">Belongs to the cation transport ATPase (P-type) (TC 3.A.3) family. Type IB subfamily.</text>
</comment>
<feature type="compositionally biased region" description="Basic and acidic residues" evidence="11">
    <location>
        <begin position="77"/>
        <end position="89"/>
    </location>
</feature>
<feature type="region of interest" description="Disordered" evidence="11">
    <location>
        <begin position="816"/>
        <end position="851"/>
    </location>
</feature>
<keyword evidence="10" id="KW-0547">Nucleotide-binding</keyword>
<keyword evidence="3 10" id="KW-0812">Transmembrane</keyword>
<feature type="region of interest" description="Disordered" evidence="11">
    <location>
        <begin position="349"/>
        <end position="375"/>
    </location>
</feature>
<gene>
    <name evidence="13" type="primary">cadA_4</name>
    <name evidence="13" type="ORF">SAMEA3906486_03522</name>
</gene>